<keyword evidence="4" id="KW-1185">Reference proteome</keyword>
<dbReference type="RefSeq" id="WP_139171014.1">
    <property type="nucleotide sequence ID" value="NZ_FNBK01000001.1"/>
</dbReference>
<dbReference type="Proteomes" id="UP000199076">
    <property type="component" value="Unassembled WGS sequence"/>
</dbReference>
<dbReference type="GO" id="GO:0016746">
    <property type="term" value="F:acyltransferase activity"/>
    <property type="evidence" value="ECO:0007669"/>
    <property type="project" value="UniProtKB-KW"/>
</dbReference>
<dbReference type="STRING" id="660518.SAMN05216218_10189"/>
<dbReference type="PANTHER" id="PTHR34069:SF2">
    <property type="entry name" value="BETA-KETOACYL-[ACYL-CARRIER-PROTEIN] SYNTHASE III"/>
    <property type="match status" value="1"/>
</dbReference>
<sequence>MVVIDGHGGYVPLYRVDRSEVAAQHGGRGRGESAVPARDENHVTMACEAADNALARAGVAGEDLGAVVTASVSDPFAEHGIAAHVASRFGATGDVRTTDLRGSRRAATDALAAAREFVAANDAPALVVGVDVLPADPDSDDVAEAGAGAGAIVLHRDADQPAAELVGVAQETTGFVEHHRRHGEAAETGDAKFEGRHGVGEAAPAATERALDGATPTKAVAAAPSDRLSGAALGGVDAEQVSTRDQVGDAGAAAALLDLAHLLETAVTGETALVVAYGAGGAGAVALETTDGVGTADAKSVATYLDASEETTYAKHLEYREPVDYEGVKTP</sequence>
<dbReference type="AlphaFoldDB" id="A0A1G7F9N9"/>
<dbReference type="OrthoDB" id="5812at2157"/>
<evidence type="ECO:0000313" key="3">
    <source>
        <dbReference type="EMBL" id="SDE72617.1"/>
    </source>
</evidence>
<organism evidence="3 4">
    <name type="scientific">Halorientalis regularis</name>
    <dbReference type="NCBI Taxonomy" id="660518"/>
    <lineage>
        <taxon>Archaea</taxon>
        <taxon>Methanobacteriati</taxon>
        <taxon>Methanobacteriota</taxon>
        <taxon>Stenosarchaea group</taxon>
        <taxon>Halobacteria</taxon>
        <taxon>Halobacteriales</taxon>
        <taxon>Haloarculaceae</taxon>
        <taxon>Halorientalis</taxon>
    </lineage>
</organism>
<proteinExistence type="predicted"/>
<dbReference type="PANTHER" id="PTHR34069">
    <property type="entry name" value="3-OXOACYL-[ACYL-CARRIER-PROTEIN] SYNTHASE 3"/>
    <property type="match status" value="1"/>
</dbReference>
<name>A0A1G7F9N9_9EURY</name>
<dbReference type="SUPFAM" id="SSF53901">
    <property type="entry name" value="Thiolase-like"/>
    <property type="match status" value="2"/>
</dbReference>
<accession>A0A1G7F9N9</accession>
<gene>
    <name evidence="3" type="ORF">SAMN05216218_10189</name>
</gene>
<evidence type="ECO:0000313" key="4">
    <source>
        <dbReference type="Proteomes" id="UP000199076"/>
    </source>
</evidence>
<evidence type="ECO:0000256" key="1">
    <source>
        <dbReference type="ARBA" id="ARBA00023229"/>
    </source>
</evidence>
<keyword evidence="1" id="KW-0414">Isoprene biosynthesis</keyword>
<dbReference type="Gene3D" id="3.40.47.10">
    <property type="match status" value="1"/>
</dbReference>
<reference evidence="4" key="1">
    <citation type="submission" date="2016-10" db="EMBL/GenBank/DDBJ databases">
        <authorList>
            <person name="Varghese N."/>
            <person name="Submissions S."/>
        </authorList>
    </citation>
    <scope>NUCLEOTIDE SEQUENCE [LARGE SCALE GENOMIC DNA]</scope>
    <source>
        <strain evidence="4">IBRC-M 10760</strain>
    </source>
</reference>
<dbReference type="InterPro" id="IPR016039">
    <property type="entry name" value="Thiolase-like"/>
</dbReference>
<dbReference type="GO" id="GO:0008299">
    <property type="term" value="P:isoprenoid biosynthetic process"/>
    <property type="evidence" value="ECO:0007669"/>
    <property type="project" value="UniProtKB-KW"/>
</dbReference>
<evidence type="ECO:0000256" key="2">
    <source>
        <dbReference type="SAM" id="MobiDB-lite"/>
    </source>
</evidence>
<protein>
    <submittedName>
        <fullName evidence="3">3-hydroxy-3-methylglutaryl CoA synthase</fullName>
    </submittedName>
</protein>
<dbReference type="GO" id="GO:0044550">
    <property type="term" value="P:secondary metabolite biosynthetic process"/>
    <property type="evidence" value="ECO:0007669"/>
    <property type="project" value="TreeGrafter"/>
</dbReference>
<feature type="region of interest" description="Disordered" evidence="2">
    <location>
        <begin position="178"/>
        <end position="216"/>
    </location>
</feature>
<feature type="compositionally biased region" description="Basic and acidic residues" evidence="2">
    <location>
        <begin position="183"/>
        <end position="199"/>
    </location>
</feature>
<dbReference type="EMBL" id="FNBK01000001">
    <property type="protein sequence ID" value="SDE72617.1"/>
    <property type="molecule type" value="Genomic_DNA"/>
</dbReference>